<proteinExistence type="predicted"/>
<accession>A0A3D2X790</accession>
<dbReference type="Pfam" id="PF12670">
    <property type="entry name" value="DUF3792"/>
    <property type="match status" value="1"/>
</dbReference>
<reference evidence="2 3" key="1">
    <citation type="journal article" date="2018" name="Nat. Biotechnol.">
        <title>A standardized bacterial taxonomy based on genome phylogeny substantially revises the tree of life.</title>
        <authorList>
            <person name="Parks D.H."/>
            <person name="Chuvochina M."/>
            <person name="Waite D.W."/>
            <person name="Rinke C."/>
            <person name="Skarshewski A."/>
            <person name="Chaumeil P.A."/>
            <person name="Hugenholtz P."/>
        </authorList>
    </citation>
    <scope>NUCLEOTIDE SEQUENCE [LARGE SCALE GENOMIC DNA]</scope>
    <source>
        <strain evidence="2">UBA11728</strain>
    </source>
</reference>
<dbReference type="InterPro" id="IPR023804">
    <property type="entry name" value="DUF3792_TM"/>
</dbReference>
<keyword evidence="1" id="KW-0472">Membrane</keyword>
<name>A0A3D2X790_9FIRM</name>
<sequence length="155" mass="16977">MSEVSMQTKVIIACFGSYNTLEICTCRKEKKMERMSATKSRAVYLLKALVISYVITLFLLLIVSFAMHLTGMGGTAVSVAVVAITVLSVFIGSFYLGKHVEQKRFIWGLTAAIVYFIVYILISLLVKGDSPVDFLEYGKKLLIIAASGMLGGMLS</sequence>
<evidence type="ECO:0000313" key="3">
    <source>
        <dbReference type="Proteomes" id="UP000262969"/>
    </source>
</evidence>
<dbReference type="AlphaFoldDB" id="A0A3D2X790"/>
<feature type="transmembrane region" description="Helical" evidence="1">
    <location>
        <begin position="105"/>
        <end position="125"/>
    </location>
</feature>
<feature type="transmembrane region" description="Helical" evidence="1">
    <location>
        <begin position="44"/>
        <end position="69"/>
    </location>
</feature>
<evidence type="ECO:0000313" key="2">
    <source>
        <dbReference type="EMBL" id="HCL02415.1"/>
    </source>
</evidence>
<gene>
    <name evidence="2" type="ORF">DHW61_08370</name>
</gene>
<dbReference type="EMBL" id="DPVV01000274">
    <property type="protein sequence ID" value="HCL02415.1"/>
    <property type="molecule type" value="Genomic_DNA"/>
</dbReference>
<keyword evidence="1" id="KW-0812">Transmembrane</keyword>
<evidence type="ECO:0000256" key="1">
    <source>
        <dbReference type="SAM" id="Phobius"/>
    </source>
</evidence>
<keyword evidence="1" id="KW-1133">Transmembrane helix</keyword>
<protein>
    <submittedName>
        <fullName evidence="2">TIGR04086 family membrane protein</fullName>
    </submittedName>
</protein>
<dbReference type="NCBIfam" id="TIGR04086">
    <property type="entry name" value="TIGR04086_membr"/>
    <property type="match status" value="1"/>
</dbReference>
<comment type="caution">
    <text evidence="2">The sequence shown here is derived from an EMBL/GenBank/DDBJ whole genome shotgun (WGS) entry which is preliminary data.</text>
</comment>
<dbReference type="Proteomes" id="UP000262969">
    <property type="component" value="Unassembled WGS sequence"/>
</dbReference>
<organism evidence="2 3">
    <name type="scientific">Lachnoclostridium phytofermentans</name>
    <dbReference type="NCBI Taxonomy" id="66219"/>
    <lineage>
        <taxon>Bacteria</taxon>
        <taxon>Bacillati</taxon>
        <taxon>Bacillota</taxon>
        <taxon>Clostridia</taxon>
        <taxon>Lachnospirales</taxon>
        <taxon>Lachnospiraceae</taxon>
    </lineage>
</organism>
<feature type="transmembrane region" description="Helical" evidence="1">
    <location>
        <begin position="75"/>
        <end position="96"/>
    </location>
</feature>